<evidence type="ECO:0000313" key="8">
    <source>
        <dbReference type="EMBL" id="WMW79656.1"/>
    </source>
</evidence>
<protein>
    <submittedName>
        <fullName evidence="8">TonB-dependent receptor</fullName>
    </submittedName>
</protein>
<evidence type="ECO:0000259" key="6">
    <source>
        <dbReference type="Pfam" id="PF07715"/>
    </source>
</evidence>
<dbReference type="PANTHER" id="PTHR40980">
    <property type="entry name" value="PLUG DOMAIN-CONTAINING PROTEIN"/>
    <property type="match status" value="1"/>
</dbReference>
<dbReference type="Gene3D" id="2.40.170.20">
    <property type="entry name" value="TonB-dependent receptor, beta-barrel domain"/>
    <property type="match status" value="1"/>
</dbReference>
<sequence>MLTPYLKRALICSLALSSISQAQETQEKQTVTINANKPESVKKLDKTVHDLTNSSKAANGTAQDLLQAIPQVSVSADGKIAVNGNSQVTVLVDGKPSAILSGDERAIGLQTMSGADIASVEVITNPSAAYSTNGGAIINLVLKRDRKLGMRSQLRGSMTDQGLRNANLNVDYGQATFALHGSLGDRRDGNLKIRESIIDWQNPVDGNHYRSIQNSEVFVRRHVESASLGLDYLIDAQSSMSLSGRYNARRSIPLFDVLNQNLSVLEPQIFHRISVGPNQQSDTNLNWSYDRQSADSVFKASLQRSSTLGLIDKSYRDVFLEPVRATEYSRGTTQNARMISQANLDWSERTPSAQWGAGLDLQEKTDELYNHQAVVDFTNPQAPVEIIDRNTSNSYAVTTRLGAAYLTRKWNTEHWEILLGGRLEIYEHNLYPNPNRNGQHRWTSLNPSLNAQYVIDDSSNLSLSYRRSLQMPDARDLNPFTTYIDAQNVTRGNPSLKPQTVDVWEIGPDFTSDNLSGNLTAVLRQTADTVVETRSISDKLITSSRQNGGHAQALGLNSSLDWKPTKSIQLGFDTGFFQVELSTPENGIAIQQKKITSFVNLRGTYKHETDNLSLDAHWQSGSITPLGSFGATRSVNLAWKRQLSKTLSLTLNANDIFDGSKKTYQVRSYNFSQTGFDHFVARRIYVGFVKKFE</sequence>
<evidence type="ECO:0000256" key="5">
    <source>
        <dbReference type="SAM" id="SignalP"/>
    </source>
</evidence>
<proteinExistence type="inferred from homology"/>
<accession>A0ABY9REK2</accession>
<dbReference type="EMBL" id="CP133720">
    <property type="protein sequence ID" value="WMW79656.1"/>
    <property type="molecule type" value="Genomic_DNA"/>
</dbReference>
<dbReference type="RefSeq" id="WP_309481151.1">
    <property type="nucleotide sequence ID" value="NZ_CP133720.1"/>
</dbReference>
<feature type="domain" description="TonB-dependent receptor plug" evidence="6">
    <location>
        <begin position="56"/>
        <end position="131"/>
    </location>
</feature>
<keyword evidence="9" id="KW-1185">Reference proteome</keyword>
<dbReference type="InterPro" id="IPR041700">
    <property type="entry name" value="OMP_b-brl_3"/>
</dbReference>
<feature type="signal peptide" evidence="5">
    <location>
        <begin position="1"/>
        <end position="22"/>
    </location>
</feature>
<feature type="chain" id="PRO_5045584422" evidence="5">
    <location>
        <begin position="23"/>
        <end position="693"/>
    </location>
</feature>
<dbReference type="PANTHER" id="PTHR40980:SF4">
    <property type="entry name" value="TONB-DEPENDENT RECEPTOR-LIKE BETA-BARREL DOMAIN-CONTAINING PROTEIN"/>
    <property type="match status" value="1"/>
</dbReference>
<name>A0ABY9REK2_9BURK</name>
<evidence type="ECO:0000256" key="3">
    <source>
        <dbReference type="ARBA" id="ARBA00023136"/>
    </source>
</evidence>
<dbReference type="InterPro" id="IPR012910">
    <property type="entry name" value="Plug_dom"/>
</dbReference>
<comment type="subcellular location">
    <subcellularLocation>
        <location evidence="1">Cell outer membrane</location>
    </subcellularLocation>
</comment>
<keyword evidence="3" id="KW-0472">Membrane</keyword>
<keyword evidence="4" id="KW-0998">Cell outer membrane</keyword>
<dbReference type="SUPFAM" id="SSF56935">
    <property type="entry name" value="Porins"/>
    <property type="match status" value="1"/>
</dbReference>
<evidence type="ECO:0000313" key="9">
    <source>
        <dbReference type="Proteomes" id="UP001181355"/>
    </source>
</evidence>
<evidence type="ECO:0000256" key="1">
    <source>
        <dbReference type="ARBA" id="ARBA00004442"/>
    </source>
</evidence>
<evidence type="ECO:0000256" key="2">
    <source>
        <dbReference type="ARBA" id="ARBA00009810"/>
    </source>
</evidence>
<dbReference type="InterPro" id="IPR037066">
    <property type="entry name" value="Plug_dom_sf"/>
</dbReference>
<gene>
    <name evidence="8" type="ORF">RF679_13475</name>
</gene>
<keyword evidence="8" id="KW-0675">Receptor</keyword>
<comment type="similarity">
    <text evidence="2">Belongs to the TonB-dependent receptor family.</text>
</comment>
<dbReference type="InterPro" id="IPR036942">
    <property type="entry name" value="Beta-barrel_TonB_sf"/>
</dbReference>
<keyword evidence="5" id="KW-0732">Signal</keyword>
<reference evidence="8" key="1">
    <citation type="submission" date="2023-09" db="EMBL/GenBank/DDBJ databases">
        <title>Undibacterium sp. 20NA77.5 isolated from freshwater.</title>
        <authorList>
            <person name="Le V."/>
            <person name="Ko S.-R."/>
            <person name="Ahn C.-Y."/>
            <person name="Oh H.-M."/>
        </authorList>
    </citation>
    <scope>NUCLEOTIDE SEQUENCE</scope>
    <source>
        <strain evidence="8">20NA77.5</strain>
    </source>
</reference>
<dbReference type="Pfam" id="PF07715">
    <property type="entry name" value="Plug"/>
    <property type="match status" value="1"/>
</dbReference>
<dbReference type="Pfam" id="PF14905">
    <property type="entry name" value="OMP_b-brl_3"/>
    <property type="match status" value="1"/>
</dbReference>
<feature type="domain" description="Outer membrane protein beta-barrel" evidence="7">
    <location>
        <begin position="325"/>
        <end position="686"/>
    </location>
</feature>
<dbReference type="Proteomes" id="UP001181355">
    <property type="component" value="Chromosome"/>
</dbReference>
<evidence type="ECO:0000259" key="7">
    <source>
        <dbReference type="Pfam" id="PF14905"/>
    </source>
</evidence>
<organism evidence="8 9">
    <name type="scientific">Undibacterium cyanobacteriorum</name>
    <dbReference type="NCBI Taxonomy" id="3073561"/>
    <lineage>
        <taxon>Bacteria</taxon>
        <taxon>Pseudomonadati</taxon>
        <taxon>Pseudomonadota</taxon>
        <taxon>Betaproteobacteria</taxon>
        <taxon>Burkholderiales</taxon>
        <taxon>Oxalobacteraceae</taxon>
        <taxon>Undibacterium</taxon>
    </lineage>
</organism>
<dbReference type="Gene3D" id="2.170.130.10">
    <property type="entry name" value="TonB-dependent receptor, plug domain"/>
    <property type="match status" value="1"/>
</dbReference>
<evidence type="ECO:0000256" key="4">
    <source>
        <dbReference type="ARBA" id="ARBA00023237"/>
    </source>
</evidence>